<dbReference type="AlphaFoldDB" id="A0A5K3FV33"/>
<sequence>MGNMMEVEVGIRADSDLTLHLVMTRTGYHAEPQRNAARLDSYSLVAASHPLRPTHHHHVSTRKMLSFVVTFNKCDLHRH</sequence>
<organism evidence="1">
    <name type="scientific">Mesocestoides corti</name>
    <name type="common">Flatworm</name>
    <dbReference type="NCBI Taxonomy" id="53468"/>
    <lineage>
        <taxon>Eukaryota</taxon>
        <taxon>Metazoa</taxon>
        <taxon>Spiralia</taxon>
        <taxon>Lophotrochozoa</taxon>
        <taxon>Platyhelminthes</taxon>
        <taxon>Cestoda</taxon>
        <taxon>Eucestoda</taxon>
        <taxon>Cyclophyllidea</taxon>
        <taxon>Mesocestoididae</taxon>
        <taxon>Mesocestoides</taxon>
    </lineage>
</organism>
<evidence type="ECO:0000313" key="1">
    <source>
        <dbReference type="WBParaSite" id="MCU_011836-RA"/>
    </source>
</evidence>
<dbReference type="WBParaSite" id="MCU_011836-RA">
    <property type="protein sequence ID" value="MCU_011836-RA"/>
    <property type="gene ID" value="MCU_011836"/>
</dbReference>
<reference evidence="1" key="1">
    <citation type="submission" date="2019-11" db="UniProtKB">
        <authorList>
            <consortium name="WormBaseParasite"/>
        </authorList>
    </citation>
    <scope>IDENTIFICATION</scope>
</reference>
<proteinExistence type="predicted"/>
<protein>
    <submittedName>
        <fullName evidence="1">Uncharacterized protein</fullName>
    </submittedName>
</protein>
<accession>A0A5K3FV33</accession>
<name>A0A5K3FV33_MESCO</name>